<reference evidence="1 2" key="1">
    <citation type="submission" date="2012-06" db="EMBL/GenBank/DDBJ databases">
        <title>Complete genome of Terriglobus roseus DSM 18391.</title>
        <authorList>
            <consortium name="US DOE Joint Genome Institute (JGI-PGF)"/>
            <person name="Lucas S."/>
            <person name="Copeland A."/>
            <person name="Lapidus A."/>
            <person name="Glavina del Rio T."/>
            <person name="Dalin E."/>
            <person name="Tice H."/>
            <person name="Bruce D."/>
            <person name="Goodwin L."/>
            <person name="Pitluck S."/>
            <person name="Peters L."/>
            <person name="Mikhailova N."/>
            <person name="Munk A.C.C."/>
            <person name="Kyrpides N."/>
            <person name="Mavromatis K."/>
            <person name="Ivanova N."/>
            <person name="Brettin T."/>
            <person name="Detter J.C."/>
            <person name="Han C."/>
            <person name="Larimer F."/>
            <person name="Land M."/>
            <person name="Hauser L."/>
            <person name="Markowitz V."/>
            <person name="Cheng J.-F."/>
            <person name="Hugenholtz P."/>
            <person name="Woyke T."/>
            <person name="Wu D."/>
            <person name="Brambilla E."/>
            <person name="Klenk H.-P."/>
            <person name="Eisen J.A."/>
        </authorList>
    </citation>
    <scope>NUCLEOTIDE SEQUENCE [LARGE SCALE GENOMIC DNA]</scope>
    <source>
        <strain evidence="2">DSM 18391 / NRRL B-41598 / KBS 63</strain>
    </source>
</reference>
<proteinExistence type="predicted"/>
<protein>
    <submittedName>
        <fullName evidence="1">Uncharacterized protein</fullName>
    </submittedName>
</protein>
<dbReference type="eggNOG" id="ENOG502ZI6J">
    <property type="taxonomic scope" value="Bacteria"/>
</dbReference>
<evidence type="ECO:0000313" key="1">
    <source>
        <dbReference type="EMBL" id="AFL86482.1"/>
    </source>
</evidence>
<sequence length="329" mass="32113">MSKLGTGATGAILRAAIWLPFCFGVAVIAGQPASAQTTGLPPVVSGDCSASNAGVLTCTKSAGAAFAASATVDATNAANISSGNLPVARLATALASPTAIGVTAPNVARIAADTNSTQNFTQWFTATNAAGTGTQPGSTGISPGLSCEGFWTVVSGTTVRASATCVDGATNFYWFSAAAAAFGSEAWTQRASLNASGTLALSGASANFLGRTISVANGTASAGANTASVDFSSGARLRGGGATSTTYGSSMLLSETSTGVAGASFACSGSSGTGTTAGSCTSSVNLVQPLYTPASSTESCTAGKSWDDANFHYVCTATNTIKRAALAAF</sequence>
<gene>
    <name evidence="1" type="ordered locus">Terro_0131</name>
</gene>
<dbReference type="PATRIC" id="fig|926566.3.peg.135"/>
<dbReference type="RefSeq" id="WP_014784051.1">
    <property type="nucleotide sequence ID" value="NC_018014.1"/>
</dbReference>
<keyword evidence="2" id="KW-1185">Reference proteome</keyword>
<dbReference type="STRING" id="926566.Terro_0131"/>
<dbReference type="Proteomes" id="UP000006056">
    <property type="component" value="Chromosome"/>
</dbReference>
<dbReference type="AlphaFoldDB" id="I3ZB64"/>
<dbReference type="HOGENOM" id="CLU_844485_0_0_0"/>
<name>I3ZB64_TERRK</name>
<dbReference type="EMBL" id="CP003379">
    <property type="protein sequence ID" value="AFL86482.1"/>
    <property type="molecule type" value="Genomic_DNA"/>
</dbReference>
<dbReference type="OrthoDB" id="7262119at2"/>
<accession>I3ZB64</accession>
<evidence type="ECO:0000313" key="2">
    <source>
        <dbReference type="Proteomes" id="UP000006056"/>
    </source>
</evidence>
<organism evidence="1 2">
    <name type="scientific">Terriglobus roseus (strain DSM 18391 / NRRL B-41598 / KBS 63)</name>
    <dbReference type="NCBI Taxonomy" id="926566"/>
    <lineage>
        <taxon>Bacteria</taxon>
        <taxon>Pseudomonadati</taxon>
        <taxon>Acidobacteriota</taxon>
        <taxon>Terriglobia</taxon>
        <taxon>Terriglobales</taxon>
        <taxon>Acidobacteriaceae</taxon>
        <taxon>Terriglobus</taxon>
    </lineage>
</organism>
<dbReference type="KEGG" id="trs:Terro_0131"/>